<dbReference type="GO" id="GO:0006298">
    <property type="term" value="P:mismatch repair"/>
    <property type="evidence" value="ECO:0000318"/>
    <property type="project" value="GO_Central"/>
</dbReference>
<dbReference type="SMART" id="SM00853">
    <property type="entry name" value="MutL_C"/>
    <property type="match status" value="1"/>
</dbReference>
<dbReference type="KEGG" id="gla:GL50803_0014195"/>
<dbReference type="Gene3D" id="3.30.565.10">
    <property type="entry name" value="Histidine kinase-like ATPase, C-terminal domain"/>
    <property type="match status" value="1"/>
</dbReference>
<dbReference type="RefSeq" id="XP_001709607.1">
    <property type="nucleotide sequence ID" value="XM_001709555.1"/>
</dbReference>
<sequence>MVICTESKAEAGRIRSLSAGDSRLILATQQFPDPYKVVSALLENSLDAGASEIAIVLEGMGLKSITVNDNGCGLDLSTLQALGSCRVTTATSQPGSLNRKGESIFLISALSTVLVTSSLGDDPYERVVSEDTSSAKHATRAGRGTTVVVQDLYRSIPVRQRYFSTPSLRKKLLLSITDLIQSYALANYTLGFRLIVDGAVHIDVSSGSKNSIHDRYVELFGRDVRSLVGFFSFETRLGYTVKASLACPDAGITPQSKLGHARKIFLSTNGRPILCPSLIEALQQVYARISATNVPIGALNLVLPLGTYALARSTPYDTLQMQGLSVFIDLLSEEYLAWLLRYNKSTITNGHLGRDVTSKSLIVRAAKEKSVNSPCPKSSFGVRSQQRDTVPDNIVISRVSHTKAASFFHTRKPELRQAYHSETNTNTEPPPGGTPSVLGIVGFSKLQSSLSNPGPSDASDSIKVESQSCDPESKVRIGPVRRRGSASGFRQQDFNNLKYICQYNQSFLITQLNNTFYLIDQHAAHEAKHFSDYWHNPHCYLSRQKTITPLKLRLRPDEKLCLEEFLSSAIFDIIGFELCLSENYVLIFSFPSLFGQTLTEEDFREYLLSLYGHTREHVESIICAKSTGSKPREKSLLCLLHNNIAPPRIRKIFASKSCKASVRLGDPLLDSTAKRIIADLARCEKPFNCPHGRPVLRFLDLAPRADSTDEDLPHAEELHSDVINSED</sequence>
<dbReference type="InterPro" id="IPR042121">
    <property type="entry name" value="MutL_C_regsub"/>
</dbReference>
<dbReference type="OMA" id="YICQYNQ"/>
<dbReference type="GeneID" id="5702531"/>
<dbReference type="STRING" id="184922.A8B4I6"/>
<name>A8B4I6_GIAIC</name>
<gene>
    <name evidence="3" type="ORF">GL50803_0014195</name>
</gene>
<dbReference type="InterPro" id="IPR038973">
    <property type="entry name" value="MutL/Mlh/Pms-like"/>
</dbReference>
<dbReference type="Gene3D" id="3.30.1370.100">
    <property type="entry name" value="MutL, C-terminal domain, regulatory subdomain"/>
    <property type="match status" value="1"/>
</dbReference>
<organism evidence="3 4">
    <name type="scientific">Giardia intestinalis (strain ATCC 50803 / WB clone C6)</name>
    <name type="common">Giardia lamblia</name>
    <dbReference type="NCBI Taxonomy" id="184922"/>
    <lineage>
        <taxon>Eukaryota</taxon>
        <taxon>Metamonada</taxon>
        <taxon>Diplomonadida</taxon>
        <taxon>Hexamitidae</taxon>
        <taxon>Giardiinae</taxon>
        <taxon>Giardia</taxon>
    </lineage>
</organism>
<feature type="compositionally biased region" description="Basic and acidic residues" evidence="2">
    <location>
        <begin position="711"/>
        <end position="720"/>
    </location>
</feature>
<keyword evidence="4" id="KW-1185">Reference proteome</keyword>
<dbReference type="SUPFAM" id="SSF55874">
    <property type="entry name" value="ATPase domain of HSP90 chaperone/DNA topoisomerase II/histidine kinase"/>
    <property type="match status" value="1"/>
</dbReference>
<dbReference type="GO" id="GO:0140664">
    <property type="term" value="F:ATP-dependent DNA damage sensor activity"/>
    <property type="evidence" value="ECO:0007669"/>
    <property type="project" value="InterPro"/>
</dbReference>
<dbReference type="Pfam" id="PF08676">
    <property type="entry name" value="MutL_C"/>
    <property type="match status" value="1"/>
</dbReference>
<dbReference type="Proteomes" id="UP000001548">
    <property type="component" value="Unassembled WGS sequence"/>
</dbReference>
<protein>
    <submittedName>
        <fullName evidence="3">Pms1-like protein</fullName>
    </submittedName>
</protein>
<dbReference type="FunCoup" id="A8B4I6">
    <property type="interactions" value="147"/>
</dbReference>
<dbReference type="SUPFAM" id="SSF118116">
    <property type="entry name" value="DNA mismatch repair protein MutL"/>
    <property type="match status" value="1"/>
</dbReference>
<accession>A8B4I6</accession>
<dbReference type="InterPro" id="IPR037198">
    <property type="entry name" value="MutL_C_sf"/>
</dbReference>
<dbReference type="HOGENOM" id="CLU_004131_0_2_1"/>
<dbReference type="Gene3D" id="3.30.1540.20">
    <property type="entry name" value="MutL, C-terminal domain, dimerisation subdomain"/>
    <property type="match status" value="1"/>
</dbReference>
<evidence type="ECO:0000256" key="1">
    <source>
        <dbReference type="ARBA" id="ARBA00006082"/>
    </source>
</evidence>
<dbReference type="AlphaFoldDB" id="A8B4I6"/>
<dbReference type="PANTHER" id="PTHR10073">
    <property type="entry name" value="DNA MISMATCH REPAIR PROTEIN MLH, PMS, MUTL"/>
    <property type="match status" value="1"/>
</dbReference>
<comment type="caution">
    <text evidence="3">The sequence shown here is derived from an EMBL/GenBank/DDBJ whole genome shotgun (WGS) entry which is preliminary data.</text>
</comment>
<dbReference type="InterPro" id="IPR036890">
    <property type="entry name" value="HATPase_C_sf"/>
</dbReference>
<dbReference type="InterPro" id="IPR042120">
    <property type="entry name" value="MutL_C_dimsub"/>
</dbReference>
<dbReference type="PANTHER" id="PTHR10073:SF52">
    <property type="entry name" value="MISMATCH REPAIR ENDONUCLEASE PMS2"/>
    <property type="match status" value="1"/>
</dbReference>
<dbReference type="GO" id="GO:0016887">
    <property type="term" value="F:ATP hydrolysis activity"/>
    <property type="evidence" value="ECO:0000318"/>
    <property type="project" value="GO_Central"/>
</dbReference>
<proteinExistence type="inferred from homology"/>
<dbReference type="InterPro" id="IPR014790">
    <property type="entry name" value="MutL_C"/>
</dbReference>
<feature type="region of interest" description="Disordered" evidence="2">
    <location>
        <begin position="708"/>
        <end position="727"/>
    </location>
</feature>
<evidence type="ECO:0000313" key="3">
    <source>
        <dbReference type="EMBL" id="KAE8303696.1"/>
    </source>
</evidence>
<dbReference type="EMBL" id="AACB03000002">
    <property type="protein sequence ID" value="KAE8303696.1"/>
    <property type="molecule type" value="Genomic_DNA"/>
</dbReference>
<dbReference type="GO" id="GO:0005524">
    <property type="term" value="F:ATP binding"/>
    <property type="evidence" value="ECO:0007669"/>
    <property type="project" value="InterPro"/>
</dbReference>
<dbReference type="VEuPathDB" id="GiardiaDB:GL50803_14195"/>
<evidence type="ECO:0000256" key="2">
    <source>
        <dbReference type="SAM" id="MobiDB-lite"/>
    </source>
</evidence>
<evidence type="ECO:0000313" key="4">
    <source>
        <dbReference type="Proteomes" id="UP000001548"/>
    </source>
</evidence>
<reference evidence="3 4" key="1">
    <citation type="journal article" date="2007" name="Science">
        <title>Genomic minimalism in the early diverging intestinal parasite Giardia lamblia.</title>
        <authorList>
            <person name="Morrison H.G."/>
            <person name="McArthur A.G."/>
            <person name="Gillin F.D."/>
            <person name="Aley S.B."/>
            <person name="Adam R.D."/>
            <person name="Olsen G.J."/>
            <person name="Best A.A."/>
            <person name="Cande W.Z."/>
            <person name="Chen F."/>
            <person name="Cipriano M.J."/>
            <person name="Davids B.J."/>
            <person name="Dawson S.C."/>
            <person name="Elmendorf H.G."/>
            <person name="Hehl A.B."/>
            <person name="Holder M.E."/>
            <person name="Huse S.M."/>
            <person name="Kim U.U."/>
            <person name="Lasek-Nesselquist E."/>
            <person name="Manning G."/>
            <person name="Nigam A."/>
            <person name="Nixon J.E."/>
            <person name="Palm D."/>
            <person name="Passamaneck N.E."/>
            <person name="Prabhu A."/>
            <person name="Reich C.I."/>
            <person name="Reiner D.S."/>
            <person name="Samuelson J."/>
            <person name="Svard S.G."/>
            <person name="Sogin M.L."/>
        </authorList>
    </citation>
    <scope>NUCLEOTIDE SEQUENCE [LARGE SCALE GENOMIC DNA]</scope>
    <source>
        <strain evidence="3 4">WB C6</strain>
    </source>
</reference>
<dbReference type="GO" id="GO:0032389">
    <property type="term" value="C:MutLalpha complex"/>
    <property type="evidence" value="ECO:0000318"/>
    <property type="project" value="GO_Central"/>
</dbReference>
<comment type="similarity">
    <text evidence="1">Belongs to the DNA mismatch repair MutL/HexB family.</text>
</comment>